<dbReference type="InterPro" id="IPR011701">
    <property type="entry name" value="MFS"/>
</dbReference>
<proteinExistence type="predicted"/>
<dbReference type="InterPro" id="IPR049680">
    <property type="entry name" value="FLVCR1-2_SLC49-like"/>
</dbReference>
<feature type="transmembrane region" description="Helical" evidence="6">
    <location>
        <begin position="37"/>
        <end position="54"/>
    </location>
</feature>
<feature type="transmembrane region" description="Helical" evidence="6">
    <location>
        <begin position="852"/>
        <end position="875"/>
    </location>
</feature>
<feature type="transmembrane region" description="Helical" evidence="6">
    <location>
        <begin position="947"/>
        <end position="968"/>
    </location>
</feature>
<accession>A0AAU9VWU3</accession>
<dbReference type="SUPFAM" id="SSF103473">
    <property type="entry name" value="MFS general substrate transporter"/>
    <property type="match status" value="2"/>
</dbReference>
<dbReference type="InterPro" id="IPR036259">
    <property type="entry name" value="MFS_trans_sf"/>
</dbReference>
<feature type="region of interest" description="Disordered" evidence="5">
    <location>
        <begin position="1057"/>
        <end position="1088"/>
    </location>
</feature>
<comment type="subcellular location">
    <subcellularLocation>
        <location evidence="1">Membrane</location>
        <topology evidence="1">Multi-pass membrane protein</topology>
    </subcellularLocation>
</comment>
<feature type="transmembrane region" description="Helical" evidence="6">
    <location>
        <begin position="378"/>
        <end position="402"/>
    </location>
</feature>
<protein>
    <recommendedName>
        <fullName evidence="9">Major facilitator superfamily (MFS) profile domain-containing protein</fullName>
    </recommendedName>
</protein>
<dbReference type="PANTHER" id="PTHR10924">
    <property type="entry name" value="MAJOR FACILITATOR SUPERFAMILY PROTEIN-RELATED"/>
    <property type="match status" value="1"/>
</dbReference>
<feature type="compositionally biased region" description="Basic and acidic residues" evidence="5">
    <location>
        <begin position="494"/>
        <end position="509"/>
    </location>
</feature>
<dbReference type="GO" id="GO:0016020">
    <property type="term" value="C:membrane"/>
    <property type="evidence" value="ECO:0007669"/>
    <property type="project" value="UniProtKB-SubCell"/>
</dbReference>
<gene>
    <name evidence="7" type="ORF">PMEA_00025580</name>
</gene>
<feature type="transmembrane region" description="Helical" evidence="6">
    <location>
        <begin position="167"/>
        <end position="186"/>
    </location>
</feature>
<feature type="transmembrane region" description="Helical" evidence="6">
    <location>
        <begin position="414"/>
        <end position="435"/>
    </location>
</feature>
<evidence type="ECO:0000313" key="7">
    <source>
        <dbReference type="EMBL" id="CAH3039978.1"/>
    </source>
</evidence>
<feature type="transmembrane region" description="Helical" evidence="6">
    <location>
        <begin position="283"/>
        <end position="300"/>
    </location>
</feature>
<feature type="transmembrane region" description="Helical" evidence="6">
    <location>
        <begin position="700"/>
        <end position="723"/>
    </location>
</feature>
<feature type="compositionally biased region" description="Polar residues" evidence="5">
    <location>
        <begin position="1062"/>
        <end position="1088"/>
    </location>
</feature>
<sequence length="1088" mass="120154">MSLREVDETAHLVVNSSPDDIERRMAAGSIKVYKRRWYILIIFTLLNTTGNILWNTWPPIQETCQLVLGWNKTNVLIIGALQALGSIISIVPSAWLLDTKGLRFAVLCSISLQTFAVICELIPTHPEWRTVFITFAEFLISVAVPAVQNAGVLVLSATWFPPHERMTATAIATLASYLGSAFSYIVGPHLVPDVDYGNLTKYETGQSIDIDTLRNHTTPEQMKFLLSRINDYLFIEAVLVGVLLFTVLIYFPAKPPSPPSLSSAAGRLDFCSGAKTLLKNRSFWLLLLIFSVSNGVNWGWSSVQDLIFSGVGIDQKTAGWLGFSANVASLLGISFSWYADRIQSFTKPILIFLFVATAGAQTVLSLACEEIIPLSKPVFFASGISQVVLFCGTVPLIMELAAECTYPVAEGITSGVMVLSVYVINLIFFIAFMFPQASPRWMNWLLVSSTVVCIPLVAVYKAKYKRLDVDESKQRITNRSLSSSKRVRSSVLSRRSEKDNRTTAPRRESLVHEKEATIDDSSTVIIIRSLNRDLSPSARLERYLISLQRAGNFVICLSFGFAITMNQGKSFEERAALLRSDDRRYKSMGSVHQNKCKIYKRRWYILAVFSVVAALNNLIWNTWGPIQGTSQVVFGWDSTTITLLADWGPISFVVTVVPMCWLMDMKGLRVAVLAAVFCEFIGAGLRCIPLNGEHVTLQTWLIHCGQFITGIGGPIAMAAAPMVSAAWFPPDQRTTATAISSLACYSGTALSFILGPLMVPDVGDMKAAQNLTTNSGIDYLALRKLFNQSEIDHLRHKIMNLMYTELGITTITMLFVIFHFPEKPKLPPSVTAAMGRLEFKIGAKNLLKNGQFWLLVFIYGMGTGVYGGWCSILDLNLSQFHIDQKTAGWLGFGAVVAGSVSGISLSIFADHFTRYMKLIVIALLTGATVSLMIFTLICAGVIPYSKVVLFVTSILGGLFVNGTIPLFFELAVESTYPVAEGITSGFLTFSNNFLQVVFYIFPMLPKFGLRWINWCTFVTTALCIPLLALWRQKRYRSDVDAKDCYIPAPHNRELNGEVNYGGVSSTSTNGHPSFPSIQENTDGLTPSA</sequence>
<feature type="transmembrane region" description="Helical" evidence="6">
    <location>
        <begin position="603"/>
        <end position="623"/>
    </location>
</feature>
<feature type="transmembrane region" description="Helical" evidence="6">
    <location>
        <begin position="320"/>
        <end position="338"/>
    </location>
</feature>
<reference evidence="7 8" key="1">
    <citation type="submission" date="2022-05" db="EMBL/GenBank/DDBJ databases">
        <authorList>
            <consortium name="Genoscope - CEA"/>
            <person name="William W."/>
        </authorList>
    </citation>
    <scope>NUCLEOTIDE SEQUENCE [LARGE SCALE GENOMIC DNA]</scope>
</reference>
<evidence type="ECO:0000256" key="4">
    <source>
        <dbReference type="ARBA" id="ARBA00023136"/>
    </source>
</evidence>
<evidence type="ECO:0000256" key="2">
    <source>
        <dbReference type="ARBA" id="ARBA00022692"/>
    </source>
</evidence>
<keyword evidence="2 6" id="KW-0812">Transmembrane</keyword>
<feature type="transmembrane region" description="Helical" evidence="6">
    <location>
        <begin position="441"/>
        <end position="460"/>
    </location>
</feature>
<feature type="transmembrane region" description="Helical" evidence="6">
    <location>
        <begin position="131"/>
        <end position="155"/>
    </location>
</feature>
<evidence type="ECO:0000256" key="3">
    <source>
        <dbReference type="ARBA" id="ARBA00022989"/>
    </source>
</evidence>
<feature type="region of interest" description="Disordered" evidence="5">
    <location>
        <begin position="488"/>
        <end position="509"/>
    </location>
</feature>
<evidence type="ECO:0000256" key="1">
    <source>
        <dbReference type="ARBA" id="ARBA00004141"/>
    </source>
</evidence>
<comment type="caution">
    <text evidence="7">The sequence shown here is derived from an EMBL/GenBank/DDBJ whole genome shotgun (WGS) entry which is preliminary data.</text>
</comment>
<dbReference type="EMBL" id="CALNXJ010000005">
    <property type="protein sequence ID" value="CAH3039978.1"/>
    <property type="molecule type" value="Genomic_DNA"/>
</dbReference>
<feature type="transmembrane region" description="Helical" evidence="6">
    <location>
        <begin position="643"/>
        <end position="663"/>
    </location>
</feature>
<dbReference type="GO" id="GO:0022857">
    <property type="term" value="F:transmembrane transporter activity"/>
    <property type="evidence" value="ECO:0007669"/>
    <property type="project" value="InterPro"/>
</dbReference>
<dbReference type="Gene3D" id="1.20.1250.20">
    <property type="entry name" value="MFS general substrate transporter like domains"/>
    <property type="match status" value="3"/>
</dbReference>
<feature type="transmembrane region" description="Helical" evidence="6">
    <location>
        <begin position="670"/>
        <end position="688"/>
    </location>
</feature>
<feature type="transmembrane region" description="Helical" evidence="6">
    <location>
        <begin position="915"/>
        <end position="940"/>
    </location>
</feature>
<evidence type="ECO:0000313" key="8">
    <source>
        <dbReference type="Proteomes" id="UP001159428"/>
    </source>
</evidence>
<dbReference type="AlphaFoldDB" id="A0AAU9VWU3"/>
<organism evidence="7 8">
    <name type="scientific">Pocillopora meandrina</name>
    <dbReference type="NCBI Taxonomy" id="46732"/>
    <lineage>
        <taxon>Eukaryota</taxon>
        <taxon>Metazoa</taxon>
        <taxon>Cnidaria</taxon>
        <taxon>Anthozoa</taxon>
        <taxon>Hexacorallia</taxon>
        <taxon>Scleractinia</taxon>
        <taxon>Astrocoeniina</taxon>
        <taxon>Pocilloporidae</taxon>
        <taxon>Pocillopora</taxon>
    </lineage>
</organism>
<feature type="transmembrane region" description="Helical" evidence="6">
    <location>
        <begin position="104"/>
        <end position="125"/>
    </location>
</feature>
<keyword evidence="8" id="KW-1185">Reference proteome</keyword>
<feature type="transmembrane region" description="Helical" evidence="6">
    <location>
        <begin position="887"/>
        <end position="909"/>
    </location>
</feature>
<feature type="transmembrane region" description="Helical" evidence="6">
    <location>
        <begin position="232"/>
        <end position="251"/>
    </location>
</feature>
<dbReference type="PANTHER" id="PTHR10924:SF27">
    <property type="entry name" value="SOLUTE CARRIER FAMILY 49 MEMBER 4"/>
    <property type="match status" value="1"/>
</dbReference>
<feature type="transmembrane region" description="Helical" evidence="6">
    <location>
        <begin position="1011"/>
        <end position="1030"/>
    </location>
</feature>
<keyword evidence="4 6" id="KW-0472">Membrane</keyword>
<feature type="transmembrane region" description="Helical" evidence="6">
    <location>
        <begin position="801"/>
        <end position="820"/>
    </location>
</feature>
<evidence type="ECO:0008006" key="9">
    <source>
        <dbReference type="Google" id="ProtNLM"/>
    </source>
</evidence>
<evidence type="ECO:0000256" key="5">
    <source>
        <dbReference type="SAM" id="MobiDB-lite"/>
    </source>
</evidence>
<feature type="transmembrane region" description="Helical" evidence="6">
    <location>
        <begin position="74"/>
        <end position="97"/>
    </location>
</feature>
<dbReference type="Proteomes" id="UP001159428">
    <property type="component" value="Unassembled WGS sequence"/>
</dbReference>
<keyword evidence="3 6" id="KW-1133">Transmembrane helix</keyword>
<name>A0AAU9VWU3_9CNID</name>
<dbReference type="Pfam" id="PF07690">
    <property type="entry name" value="MFS_1"/>
    <property type="match status" value="2"/>
</dbReference>
<evidence type="ECO:0000256" key="6">
    <source>
        <dbReference type="SAM" id="Phobius"/>
    </source>
</evidence>
<feature type="transmembrane region" description="Helical" evidence="6">
    <location>
        <begin position="350"/>
        <end position="372"/>
    </location>
</feature>